<keyword evidence="2" id="KW-1185">Reference proteome</keyword>
<dbReference type="RefSeq" id="WP_099334374.1">
    <property type="nucleotide sequence ID" value="NZ_CP042812.1"/>
</dbReference>
<reference evidence="1 2" key="1">
    <citation type="submission" date="2017-09" db="EMBL/GenBank/DDBJ databases">
        <authorList>
            <person name="Perez-Cataluna A."/>
            <person name="Figueras M.J."/>
            <person name="Salas-Masso N."/>
        </authorList>
    </citation>
    <scope>NUCLEOTIDE SEQUENCE [LARGE SCALE GENOMIC DNA]</scope>
    <source>
        <strain evidence="1 2">F138-33</strain>
    </source>
</reference>
<comment type="caution">
    <text evidence="1">The sequence shown here is derived from an EMBL/GenBank/DDBJ whole genome shotgun (WGS) entry which is preliminary data.</text>
</comment>
<sequence length="127" mass="14954">MTGKQQQYKKSLIQKIQVTKSNVFYDEESRYEFMKSRFNCISLTQMSIDQLNNFLNFCTRKVNDIPMVKPITSAQKKKINDLWKLNSKEKNINALLKFVDRIIQKNDLEILTQDEATKVIIAISKMK</sequence>
<protein>
    <recommendedName>
        <fullName evidence="3">Core-binding (CB) domain-containing protein</fullName>
    </recommendedName>
</protein>
<dbReference type="Proteomes" id="UP000221384">
    <property type="component" value="Unassembled WGS sequence"/>
</dbReference>
<dbReference type="Pfam" id="PF06252">
    <property type="entry name" value="GemA"/>
    <property type="match status" value="1"/>
</dbReference>
<evidence type="ECO:0000313" key="2">
    <source>
        <dbReference type="Proteomes" id="UP000221384"/>
    </source>
</evidence>
<dbReference type="EMBL" id="NWVW01000007">
    <property type="protein sequence ID" value="PHO09766.1"/>
    <property type="molecule type" value="Genomic_DNA"/>
</dbReference>
<gene>
    <name evidence="1" type="ORF">CPG37_07045</name>
</gene>
<evidence type="ECO:0008006" key="3">
    <source>
        <dbReference type="Google" id="ProtNLM"/>
    </source>
</evidence>
<accession>A0ABX4LPB4</accession>
<name>A0ABX4LPB4_9BACT</name>
<dbReference type="InterPro" id="IPR009363">
    <property type="entry name" value="Phage_Mu_Gp16"/>
</dbReference>
<proteinExistence type="predicted"/>
<organism evidence="1 2">
    <name type="scientific">Malaciobacter canalis</name>
    <dbReference type="NCBI Taxonomy" id="1912871"/>
    <lineage>
        <taxon>Bacteria</taxon>
        <taxon>Pseudomonadati</taxon>
        <taxon>Campylobacterota</taxon>
        <taxon>Epsilonproteobacteria</taxon>
        <taxon>Campylobacterales</taxon>
        <taxon>Arcobacteraceae</taxon>
        <taxon>Malaciobacter</taxon>
    </lineage>
</organism>
<evidence type="ECO:0000313" key="1">
    <source>
        <dbReference type="EMBL" id="PHO09766.1"/>
    </source>
</evidence>